<dbReference type="GO" id="GO:0016020">
    <property type="term" value="C:membrane"/>
    <property type="evidence" value="ECO:0007669"/>
    <property type="project" value="InterPro"/>
</dbReference>
<dbReference type="GO" id="GO:0042802">
    <property type="term" value="F:identical protein binding"/>
    <property type="evidence" value="ECO:0007669"/>
    <property type="project" value="InterPro"/>
</dbReference>
<feature type="transmembrane region" description="Helical" evidence="12">
    <location>
        <begin position="89"/>
        <end position="108"/>
    </location>
</feature>
<organism evidence="13 14">
    <name type="scientific">Teladorsagia circumcincta</name>
    <name type="common">Brown stomach worm</name>
    <name type="synonym">Ostertagia circumcincta</name>
    <dbReference type="NCBI Taxonomy" id="45464"/>
    <lineage>
        <taxon>Eukaryota</taxon>
        <taxon>Metazoa</taxon>
        <taxon>Ecdysozoa</taxon>
        <taxon>Nematoda</taxon>
        <taxon>Chromadorea</taxon>
        <taxon>Rhabditida</taxon>
        <taxon>Rhabditina</taxon>
        <taxon>Rhabditomorpha</taxon>
        <taxon>Strongyloidea</taxon>
        <taxon>Trichostrongylidae</taxon>
        <taxon>Teladorsagia</taxon>
    </lineage>
</organism>
<evidence type="ECO:0000256" key="5">
    <source>
        <dbReference type="ARBA" id="ARBA00022692"/>
    </source>
</evidence>
<evidence type="ECO:0000256" key="9">
    <source>
        <dbReference type="ARBA" id="ARBA00023065"/>
    </source>
</evidence>
<comment type="similarity">
    <text evidence="2">Belongs to the TMEM38 family.</text>
</comment>
<evidence type="ECO:0000256" key="7">
    <source>
        <dbReference type="ARBA" id="ARBA00022958"/>
    </source>
</evidence>
<keyword evidence="7" id="KW-0630">Potassium</keyword>
<dbReference type="Pfam" id="PF05197">
    <property type="entry name" value="TRIC"/>
    <property type="match status" value="1"/>
</dbReference>
<evidence type="ECO:0000256" key="4">
    <source>
        <dbReference type="ARBA" id="ARBA00022538"/>
    </source>
</evidence>
<evidence type="ECO:0000256" key="2">
    <source>
        <dbReference type="ARBA" id="ARBA00005766"/>
    </source>
</evidence>
<evidence type="ECO:0000256" key="10">
    <source>
        <dbReference type="ARBA" id="ARBA00023136"/>
    </source>
</evidence>
<keyword evidence="8 12" id="KW-1133">Transmembrane helix</keyword>
<evidence type="ECO:0000256" key="1">
    <source>
        <dbReference type="ARBA" id="ARBA00004127"/>
    </source>
</evidence>
<evidence type="ECO:0000256" key="8">
    <source>
        <dbReference type="ARBA" id="ARBA00022989"/>
    </source>
</evidence>
<reference evidence="13 14" key="1">
    <citation type="submission" date="2015-09" db="EMBL/GenBank/DDBJ databases">
        <title>Draft genome of the parasitic nematode Teladorsagia circumcincta isolate WARC Sus (inbred).</title>
        <authorList>
            <person name="Mitreva M."/>
        </authorList>
    </citation>
    <scope>NUCLEOTIDE SEQUENCE [LARGE SCALE GENOMIC DNA]</scope>
    <source>
        <strain evidence="13 14">S</strain>
    </source>
</reference>
<dbReference type="GO" id="GO:0012505">
    <property type="term" value="C:endomembrane system"/>
    <property type="evidence" value="ECO:0007669"/>
    <property type="project" value="UniProtKB-SubCell"/>
</dbReference>
<dbReference type="PANTHER" id="PTHR12454">
    <property type="entry name" value="TRIMERIC INTRACELLULAR CATION CHANNEL"/>
    <property type="match status" value="1"/>
</dbReference>
<protein>
    <submittedName>
        <fullName evidence="13">Uncharacterized protein</fullName>
    </submittedName>
</protein>
<dbReference type="EMBL" id="KZ345528">
    <property type="protein sequence ID" value="PIO73068.1"/>
    <property type="molecule type" value="Genomic_DNA"/>
</dbReference>
<evidence type="ECO:0000313" key="13">
    <source>
        <dbReference type="EMBL" id="PIO73068.1"/>
    </source>
</evidence>
<evidence type="ECO:0000256" key="3">
    <source>
        <dbReference type="ARBA" id="ARBA00022448"/>
    </source>
</evidence>
<evidence type="ECO:0000256" key="11">
    <source>
        <dbReference type="ARBA" id="ARBA00023303"/>
    </source>
</evidence>
<keyword evidence="3" id="KW-0813">Transport</keyword>
<keyword evidence="6" id="KW-0631">Potassium channel</keyword>
<evidence type="ECO:0000256" key="6">
    <source>
        <dbReference type="ARBA" id="ARBA00022826"/>
    </source>
</evidence>
<dbReference type="PANTHER" id="PTHR12454:SF18">
    <property type="entry name" value="TRIMERIC INTRACELLULAR CATION CHANNEL TYPE 1B.2"/>
    <property type="match status" value="1"/>
</dbReference>
<evidence type="ECO:0000313" key="14">
    <source>
        <dbReference type="Proteomes" id="UP000230423"/>
    </source>
</evidence>
<gene>
    <name evidence="13" type="ORF">TELCIR_04970</name>
</gene>
<dbReference type="OrthoDB" id="195817at2759"/>
<name>A0A2G9US32_TELCI</name>
<keyword evidence="4" id="KW-0633">Potassium transport</keyword>
<proteinExistence type="inferred from homology"/>
<keyword evidence="14" id="KW-1185">Reference proteome</keyword>
<dbReference type="GO" id="GO:0005267">
    <property type="term" value="F:potassium channel activity"/>
    <property type="evidence" value="ECO:0007669"/>
    <property type="project" value="UniProtKB-KW"/>
</dbReference>
<dbReference type="InterPro" id="IPR007866">
    <property type="entry name" value="TRIC_channel"/>
</dbReference>
<keyword evidence="9" id="KW-0406">Ion transport</keyword>
<keyword evidence="11" id="KW-0407">Ion channel</keyword>
<keyword evidence="10 12" id="KW-0472">Membrane</keyword>
<dbReference type="Proteomes" id="UP000230423">
    <property type="component" value="Unassembled WGS sequence"/>
</dbReference>
<evidence type="ECO:0000256" key="12">
    <source>
        <dbReference type="SAM" id="Phobius"/>
    </source>
</evidence>
<accession>A0A2G9US32</accession>
<dbReference type="AlphaFoldDB" id="A0A2G9US32"/>
<sequence length="169" mass="18775">MVSFKLISHGVAYATKLYSESYMVQVLVGVAKGCGSGIVKIVEQVVRGSWVPSQHEMLRPSFTTKACVVASLVFTLERNSMYVTAPHDLVYLCVVAFFIYFKLSALLLGVTDPFAPIENLFCAVFMGGIYDALYKAVDATREEANSGKKKLDDDLVDDKKWKKNDKKTK</sequence>
<keyword evidence="5 12" id="KW-0812">Transmembrane</keyword>
<comment type="subcellular location">
    <subcellularLocation>
        <location evidence="1">Endomembrane system</location>
        <topology evidence="1">Multi-pass membrane protein</topology>
    </subcellularLocation>
</comment>